<proteinExistence type="predicted"/>
<dbReference type="EMBL" id="KE525262">
    <property type="protein sequence ID" value="KFB43626.1"/>
    <property type="molecule type" value="Genomic_DNA"/>
</dbReference>
<dbReference type="GO" id="GO:0005886">
    <property type="term" value="C:plasma membrane"/>
    <property type="evidence" value="ECO:0007669"/>
    <property type="project" value="UniProtKB-SubCell"/>
</dbReference>
<evidence type="ECO:0000256" key="2">
    <source>
        <dbReference type="ARBA" id="ARBA00022475"/>
    </source>
</evidence>
<keyword evidence="3 6" id="KW-0812">Transmembrane</keyword>
<evidence type="ECO:0000313" key="8">
    <source>
        <dbReference type="EnsemblMetazoa" id="ASIC011567-PA"/>
    </source>
</evidence>
<dbReference type="Proteomes" id="UP000030765">
    <property type="component" value="Unassembled WGS sequence"/>
</dbReference>
<evidence type="ECO:0000256" key="6">
    <source>
        <dbReference type="SAM" id="Phobius"/>
    </source>
</evidence>
<evidence type="ECO:0000256" key="1">
    <source>
        <dbReference type="ARBA" id="ARBA00004651"/>
    </source>
</evidence>
<accession>A0A084W082</accession>
<dbReference type="InterPro" id="IPR013604">
    <property type="entry name" value="7TM_chemorcpt"/>
</dbReference>
<sequence length="211" mass="24566">MQRFFVATNFVETIRPIYYWTKAVGLISFTADFERKTIRRSFKDVLIFVVFLFFNAYLAAAAGLMSTDGNPTYFNSPLIEFILNLFLTLQLVAMIGIPIVNYFNVHRYDRFIRHIVEVDDGLHKLGHRHNYSAEYFNCTIYLVGSVVLQFGCLSGMVISNPFRANFQTGENIIVLISFLMCNMMYITSTCYCCASLWVVVYRYRKLNETFR</sequence>
<protein>
    <submittedName>
        <fullName evidence="7">AGAP001119-PA-like protein</fullName>
    </submittedName>
</protein>
<dbReference type="EnsemblMetazoa" id="ASIC011567-RA">
    <property type="protein sequence ID" value="ASIC011567-PA"/>
    <property type="gene ID" value="ASIC011567"/>
</dbReference>
<keyword evidence="5 6" id="KW-0472">Membrane</keyword>
<evidence type="ECO:0000256" key="4">
    <source>
        <dbReference type="ARBA" id="ARBA00022989"/>
    </source>
</evidence>
<feature type="transmembrane region" description="Helical" evidence="6">
    <location>
        <begin position="138"/>
        <end position="160"/>
    </location>
</feature>
<evidence type="ECO:0000256" key="3">
    <source>
        <dbReference type="ARBA" id="ARBA00022692"/>
    </source>
</evidence>
<keyword evidence="2" id="KW-1003">Cell membrane</keyword>
<dbReference type="Pfam" id="PF08395">
    <property type="entry name" value="7tm_7"/>
    <property type="match status" value="1"/>
</dbReference>
<dbReference type="STRING" id="74873.A0A084W082"/>
<reference evidence="8" key="2">
    <citation type="submission" date="2020-05" db="UniProtKB">
        <authorList>
            <consortium name="EnsemblMetazoa"/>
        </authorList>
    </citation>
    <scope>IDENTIFICATION</scope>
</reference>
<name>A0A084W082_ANOSI</name>
<evidence type="ECO:0000313" key="9">
    <source>
        <dbReference type="Proteomes" id="UP000030765"/>
    </source>
</evidence>
<feature type="transmembrane region" description="Helical" evidence="6">
    <location>
        <begin position="78"/>
        <end position="103"/>
    </location>
</feature>
<feature type="transmembrane region" description="Helical" evidence="6">
    <location>
        <begin position="172"/>
        <end position="201"/>
    </location>
</feature>
<dbReference type="AlphaFoldDB" id="A0A084W082"/>
<dbReference type="GO" id="GO:0050909">
    <property type="term" value="P:sensory perception of taste"/>
    <property type="evidence" value="ECO:0007669"/>
    <property type="project" value="InterPro"/>
</dbReference>
<keyword evidence="9" id="KW-1185">Reference proteome</keyword>
<keyword evidence="4 6" id="KW-1133">Transmembrane helix</keyword>
<reference evidence="7 9" key="1">
    <citation type="journal article" date="2014" name="BMC Genomics">
        <title>Genome sequence of Anopheles sinensis provides insight into genetics basis of mosquito competence for malaria parasites.</title>
        <authorList>
            <person name="Zhou D."/>
            <person name="Zhang D."/>
            <person name="Ding G."/>
            <person name="Shi L."/>
            <person name="Hou Q."/>
            <person name="Ye Y."/>
            <person name="Xu Y."/>
            <person name="Zhou H."/>
            <person name="Xiong C."/>
            <person name="Li S."/>
            <person name="Yu J."/>
            <person name="Hong S."/>
            <person name="Yu X."/>
            <person name="Zou P."/>
            <person name="Chen C."/>
            <person name="Chang X."/>
            <person name="Wang W."/>
            <person name="Lv Y."/>
            <person name="Sun Y."/>
            <person name="Ma L."/>
            <person name="Shen B."/>
            <person name="Zhu C."/>
        </authorList>
    </citation>
    <scope>NUCLEOTIDE SEQUENCE [LARGE SCALE GENOMIC DNA]</scope>
</reference>
<evidence type="ECO:0000256" key="5">
    <source>
        <dbReference type="ARBA" id="ARBA00023136"/>
    </source>
</evidence>
<comment type="subcellular location">
    <subcellularLocation>
        <location evidence="1">Cell membrane</location>
        <topology evidence="1">Multi-pass membrane protein</topology>
    </subcellularLocation>
</comment>
<dbReference type="OrthoDB" id="6366728at2759"/>
<feature type="transmembrane region" description="Helical" evidence="6">
    <location>
        <begin position="45"/>
        <end position="66"/>
    </location>
</feature>
<gene>
    <name evidence="7" type="ORF">ZHAS_00011567</name>
</gene>
<evidence type="ECO:0000313" key="7">
    <source>
        <dbReference type="EMBL" id="KFB43626.1"/>
    </source>
</evidence>
<organism evidence="7">
    <name type="scientific">Anopheles sinensis</name>
    <name type="common">Mosquito</name>
    <dbReference type="NCBI Taxonomy" id="74873"/>
    <lineage>
        <taxon>Eukaryota</taxon>
        <taxon>Metazoa</taxon>
        <taxon>Ecdysozoa</taxon>
        <taxon>Arthropoda</taxon>
        <taxon>Hexapoda</taxon>
        <taxon>Insecta</taxon>
        <taxon>Pterygota</taxon>
        <taxon>Neoptera</taxon>
        <taxon>Endopterygota</taxon>
        <taxon>Diptera</taxon>
        <taxon>Nematocera</taxon>
        <taxon>Culicoidea</taxon>
        <taxon>Culicidae</taxon>
        <taxon>Anophelinae</taxon>
        <taxon>Anopheles</taxon>
    </lineage>
</organism>
<dbReference type="VEuPathDB" id="VectorBase:ASIC011567"/>
<dbReference type="EMBL" id="ATLV01019094">
    <property type="status" value="NOT_ANNOTATED_CDS"/>
    <property type="molecule type" value="Genomic_DNA"/>
</dbReference>